<name>A0A9L0JBP4_EQUAS</name>
<reference evidence="2 3" key="1">
    <citation type="journal article" date="2020" name="Nat. Commun.">
        <title>Donkey genomes provide new insights into domestication and selection for coat color.</title>
        <authorList>
            <person name="Wang"/>
            <person name="C."/>
            <person name="Li"/>
            <person name="H."/>
            <person name="Guo"/>
            <person name="Y."/>
            <person name="Huang"/>
            <person name="J."/>
            <person name="Sun"/>
            <person name="Y."/>
            <person name="Min"/>
            <person name="J."/>
            <person name="Wang"/>
            <person name="J."/>
            <person name="Fang"/>
            <person name="X."/>
            <person name="Zhao"/>
            <person name="Z."/>
            <person name="Wang"/>
            <person name="S."/>
            <person name="Zhang"/>
            <person name="Y."/>
            <person name="Liu"/>
            <person name="Q."/>
            <person name="Jiang"/>
            <person name="Q."/>
            <person name="Wang"/>
            <person name="X."/>
            <person name="Guo"/>
            <person name="Y."/>
            <person name="Yang"/>
            <person name="C."/>
            <person name="Wang"/>
            <person name="Y."/>
            <person name="Tian"/>
            <person name="F."/>
            <person name="Zhuang"/>
            <person name="G."/>
            <person name="Fan"/>
            <person name="Y."/>
            <person name="Gao"/>
            <person name="Q."/>
            <person name="Li"/>
            <person name="Y."/>
            <person name="Ju"/>
            <person name="Z."/>
            <person name="Li"/>
            <person name="J."/>
            <person name="Li"/>
            <person name="R."/>
            <person name="Hou"/>
            <person name="M."/>
            <person name="Yang"/>
            <person name="G."/>
            <person name="Liu"/>
            <person name="G."/>
            <person name="Liu"/>
            <person name="W."/>
            <person name="Guo"/>
            <person name="J."/>
            <person name="Pan"/>
            <person name="S."/>
            <person name="Fan"/>
            <person name="G."/>
            <person name="Zhang"/>
            <person name="W."/>
            <person name="Zhang"/>
            <person name="R."/>
            <person name="Yu"/>
            <person name="J."/>
            <person name="Zhang"/>
            <person name="X."/>
            <person name="Yin"/>
            <person name="Q."/>
            <person name="Ji"/>
            <person name="C."/>
            <person name="Jin"/>
            <person name="Y."/>
            <person name="Yue"/>
            <person name="G."/>
            <person name="Liu"/>
            <person name="M."/>
            <person name="Xu"/>
            <person name="J."/>
            <person name="Liu"/>
            <person name="S."/>
            <person name="Jordana"/>
            <person name="J."/>
            <person name="Noce"/>
            <person name="A."/>
            <person name="Amills"/>
            <person name="M."/>
            <person name="Wu"/>
            <person name="D.D."/>
            <person name="Li"/>
            <person name="S."/>
            <person name="Zhou"/>
            <person name="X. and Zhong"/>
            <person name="J."/>
        </authorList>
    </citation>
    <scope>NUCLEOTIDE SEQUENCE [LARGE SCALE GENOMIC DNA]</scope>
</reference>
<dbReference type="AlphaFoldDB" id="A0A9L0JBP4"/>
<feature type="region of interest" description="Disordered" evidence="1">
    <location>
        <begin position="83"/>
        <end position="104"/>
    </location>
</feature>
<accession>A0A9L0JBP4</accession>
<reference evidence="2" key="2">
    <citation type="submission" date="2025-08" db="UniProtKB">
        <authorList>
            <consortium name="Ensembl"/>
        </authorList>
    </citation>
    <scope>IDENTIFICATION</scope>
</reference>
<dbReference type="Proteomes" id="UP000694387">
    <property type="component" value="Chromosome 28"/>
</dbReference>
<evidence type="ECO:0000256" key="1">
    <source>
        <dbReference type="SAM" id="MobiDB-lite"/>
    </source>
</evidence>
<evidence type="ECO:0000313" key="3">
    <source>
        <dbReference type="Proteomes" id="UP000694387"/>
    </source>
</evidence>
<dbReference type="Ensembl" id="ENSEAST00005072341.1">
    <property type="protein sequence ID" value="ENSEASP00005046645.1"/>
    <property type="gene ID" value="ENSEASG00005038543.1"/>
</dbReference>
<protein>
    <submittedName>
        <fullName evidence="2">Uncharacterized protein</fullName>
    </submittedName>
</protein>
<evidence type="ECO:0000313" key="2">
    <source>
        <dbReference type="Ensembl" id="ENSEASP00005046645.1"/>
    </source>
</evidence>
<proteinExistence type="predicted"/>
<keyword evidence="3" id="KW-1185">Reference proteome</keyword>
<organism evidence="2 3">
    <name type="scientific">Equus asinus</name>
    <name type="common">Donkey</name>
    <name type="synonym">Equus africanus asinus</name>
    <dbReference type="NCBI Taxonomy" id="9793"/>
    <lineage>
        <taxon>Eukaryota</taxon>
        <taxon>Metazoa</taxon>
        <taxon>Chordata</taxon>
        <taxon>Craniata</taxon>
        <taxon>Vertebrata</taxon>
        <taxon>Euteleostomi</taxon>
        <taxon>Mammalia</taxon>
        <taxon>Eutheria</taxon>
        <taxon>Laurasiatheria</taxon>
        <taxon>Perissodactyla</taxon>
        <taxon>Equidae</taxon>
        <taxon>Equus</taxon>
    </lineage>
</organism>
<feature type="compositionally biased region" description="Polar residues" evidence="1">
    <location>
        <begin position="95"/>
        <end position="104"/>
    </location>
</feature>
<sequence>MTGAKAAHHDADCTEAQGADGKVAGPPGADGQEDQEVDAGEGRRVVPASASSTMARVRPAATSSQWAVIRNRAASRDLCLGASAGASQSPAGEPVSTSLSSSSC</sequence>
<feature type="compositionally biased region" description="Low complexity" evidence="1">
    <location>
        <begin position="83"/>
        <end position="92"/>
    </location>
</feature>
<feature type="region of interest" description="Disordered" evidence="1">
    <location>
        <begin position="1"/>
        <end position="63"/>
    </location>
</feature>
<reference evidence="2" key="3">
    <citation type="submission" date="2025-09" db="UniProtKB">
        <authorList>
            <consortium name="Ensembl"/>
        </authorList>
    </citation>
    <scope>IDENTIFICATION</scope>
</reference>